<dbReference type="InterPro" id="IPR009000">
    <property type="entry name" value="Transl_B-barrel_sf"/>
</dbReference>
<comment type="caution">
    <text evidence="1">The sequence shown here is derived from an EMBL/GenBank/DDBJ whole genome shotgun (WGS) entry which is preliminary data.</text>
</comment>
<organism evidence="1 2">
    <name type="scientific">Candidatus Gottesmanbacteria bacterium RIFCSPHIGHO2_01_FULL_40_15</name>
    <dbReference type="NCBI Taxonomy" id="1798376"/>
    <lineage>
        <taxon>Bacteria</taxon>
        <taxon>Candidatus Gottesmaniibacteriota</taxon>
    </lineage>
</organism>
<proteinExistence type="predicted"/>
<dbReference type="Gene3D" id="2.40.30.10">
    <property type="entry name" value="Translation factors"/>
    <property type="match status" value="1"/>
</dbReference>
<reference evidence="1 2" key="1">
    <citation type="journal article" date="2016" name="Nat. Commun.">
        <title>Thousands of microbial genomes shed light on interconnected biogeochemical processes in an aquifer system.</title>
        <authorList>
            <person name="Anantharaman K."/>
            <person name="Brown C.T."/>
            <person name="Hug L.A."/>
            <person name="Sharon I."/>
            <person name="Castelle C.J."/>
            <person name="Probst A.J."/>
            <person name="Thomas B.C."/>
            <person name="Singh A."/>
            <person name="Wilkins M.J."/>
            <person name="Karaoz U."/>
            <person name="Brodie E.L."/>
            <person name="Williams K.H."/>
            <person name="Hubbard S.S."/>
            <person name="Banfield J.F."/>
        </authorList>
    </citation>
    <scope>NUCLEOTIDE SEQUENCE [LARGE SCALE GENOMIC DNA]</scope>
</reference>
<sequence length="89" mass="10102">MDKKTVSADRQIGKVTHYYDKIGVAVVKLSAPLKVGDTIRFSGHDQEFNQEVKSMQIEHENIEKAPKGLEIGMKVDKKVKENDRVYLVT</sequence>
<gene>
    <name evidence="1" type="ORF">A2777_00150</name>
</gene>
<evidence type="ECO:0000313" key="1">
    <source>
        <dbReference type="EMBL" id="OGG07946.1"/>
    </source>
</evidence>
<protein>
    <recommendedName>
        <fullName evidence="3">Translation elongation factor-like protein</fullName>
    </recommendedName>
</protein>
<evidence type="ECO:0000313" key="2">
    <source>
        <dbReference type="Proteomes" id="UP000177354"/>
    </source>
</evidence>
<dbReference type="Proteomes" id="UP000177354">
    <property type="component" value="Unassembled WGS sequence"/>
</dbReference>
<dbReference type="AlphaFoldDB" id="A0A1F5Z678"/>
<dbReference type="SUPFAM" id="SSF50447">
    <property type="entry name" value="Translation proteins"/>
    <property type="match status" value="1"/>
</dbReference>
<dbReference type="EMBL" id="MFJF01000006">
    <property type="protein sequence ID" value="OGG07946.1"/>
    <property type="molecule type" value="Genomic_DNA"/>
</dbReference>
<name>A0A1F5Z678_9BACT</name>
<evidence type="ECO:0008006" key="3">
    <source>
        <dbReference type="Google" id="ProtNLM"/>
    </source>
</evidence>
<accession>A0A1F5Z678</accession>